<dbReference type="Proteomes" id="UP001281003">
    <property type="component" value="Unassembled WGS sequence"/>
</dbReference>
<comment type="caution">
    <text evidence="2">The sequence shown here is derived from an EMBL/GenBank/DDBJ whole genome shotgun (WGS) entry which is preliminary data.</text>
</comment>
<evidence type="ECO:0000313" key="2">
    <source>
        <dbReference type="EMBL" id="KAK3389101.1"/>
    </source>
</evidence>
<dbReference type="EMBL" id="JAUTDP010000014">
    <property type="protein sequence ID" value="KAK3389101.1"/>
    <property type="molecule type" value="Genomic_DNA"/>
</dbReference>
<gene>
    <name evidence="2" type="ORF">B0T20DRAFT_397409</name>
</gene>
<evidence type="ECO:0000313" key="3">
    <source>
        <dbReference type="Proteomes" id="UP001281003"/>
    </source>
</evidence>
<sequence>MDSPTLTPQAKREDACRCATAEPTGSHSGLAGSHSISRNLEEVFWKDGKAAWCIMIGYLGGMGSARNVWNGRVTLLTPESNGSTEQLAPESWFEVGGTDIAARLEEDEQNGRKKERWKIMASGKRSGESLLPDKSFESRNWKGGTAEQRMGFEAIMMLPTTRPSCRRSCISQLVSTGAVTAAKRPWCCHQCPGSAQEIKVSGECVQTECPMVMLFLRSGFPGSIIVSVVLC</sequence>
<name>A0AAE0NWU0_SORBR</name>
<protein>
    <submittedName>
        <fullName evidence="2">Uncharacterized protein</fullName>
    </submittedName>
</protein>
<evidence type="ECO:0000256" key="1">
    <source>
        <dbReference type="SAM" id="MobiDB-lite"/>
    </source>
</evidence>
<reference evidence="2" key="2">
    <citation type="submission" date="2023-07" db="EMBL/GenBank/DDBJ databases">
        <authorList>
            <consortium name="Lawrence Berkeley National Laboratory"/>
            <person name="Haridas S."/>
            <person name="Hensen N."/>
            <person name="Bonometti L."/>
            <person name="Westerberg I."/>
            <person name="Brannstrom I.O."/>
            <person name="Guillou S."/>
            <person name="Cros-Aarteil S."/>
            <person name="Calhoun S."/>
            <person name="Kuo A."/>
            <person name="Mondo S."/>
            <person name="Pangilinan J."/>
            <person name="Riley R."/>
            <person name="LaButti K."/>
            <person name="Andreopoulos B."/>
            <person name="Lipzen A."/>
            <person name="Chen C."/>
            <person name="Yanf M."/>
            <person name="Daum C."/>
            <person name="Ng V."/>
            <person name="Clum A."/>
            <person name="Steindorff A."/>
            <person name="Ohm R."/>
            <person name="Martin F."/>
            <person name="Silar P."/>
            <person name="Natvig D."/>
            <person name="Lalanne C."/>
            <person name="Gautier V."/>
            <person name="Ament-velasquez S.L."/>
            <person name="Kruys A."/>
            <person name="Hutchinson M.I."/>
            <person name="Powell A.J."/>
            <person name="Barry K."/>
            <person name="Miller A.N."/>
            <person name="Grigoriev I.V."/>
            <person name="Debuchy R."/>
            <person name="Gladieux P."/>
            <person name="Thoren M.H."/>
            <person name="Johannesson H."/>
        </authorList>
    </citation>
    <scope>NUCLEOTIDE SEQUENCE</scope>
    <source>
        <strain evidence="2">FGSC 1904</strain>
    </source>
</reference>
<proteinExistence type="predicted"/>
<keyword evidence="3" id="KW-1185">Reference proteome</keyword>
<organism evidence="2 3">
    <name type="scientific">Sordaria brevicollis</name>
    <dbReference type="NCBI Taxonomy" id="83679"/>
    <lineage>
        <taxon>Eukaryota</taxon>
        <taxon>Fungi</taxon>
        <taxon>Dikarya</taxon>
        <taxon>Ascomycota</taxon>
        <taxon>Pezizomycotina</taxon>
        <taxon>Sordariomycetes</taxon>
        <taxon>Sordariomycetidae</taxon>
        <taxon>Sordariales</taxon>
        <taxon>Sordariaceae</taxon>
        <taxon>Sordaria</taxon>
    </lineage>
</organism>
<dbReference type="AlphaFoldDB" id="A0AAE0NWU0"/>
<feature type="region of interest" description="Disordered" evidence="1">
    <location>
        <begin position="1"/>
        <end position="33"/>
    </location>
</feature>
<accession>A0AAE0NWU0</accession>
<reference evidence="2" key="1">
    <citation type="journal article" date="2023" name="Mol. Phylogenet. Evol.">
        <title>Genome-scale phylogeny and comparative genomics of the fungal order Sordariales.</title>
        <authorList>
            <person name="Hensen N."/>
            <person name="Bonometti L."/>
            <person name="Westerberg I."/>
            <person name="Brannstrom I.O."/>
            <person name="Guillou S."/>
            <person name="Cros-Aarteil S."/>
            <person name="Calhoun S."/>
            <person name="Haridas S."/>
            <person name="Kuo A."/>
            <person name="Mondo S."/>
            <person name="Pangilinan J."/>
            <person name="Riley R."/>
            <person name="LaButti K."/>
            <person name="Andreopoulos B."/>
            <person name="Lipzen A."/>
            <person name="Chen C."/>
            <person name="Yan M."/>
            <person name="Daum C."/>
            <person name="Ng V."/>
            <person name="Clum A."/>
            <person name="Steindorff A."/>
            <person name="Ohm R.A."/>
            <person name="Martin F."/>
            <person name="Silar P."/>
            <person name="Natvig D.O."/>
            <person name="Lalanne C."/>
            <person name="Gautier V."/>
            <person name="Ament-Velasquez S.L."/>
            <person name="Kruys A."/>
            <person name="Hutchinson M.I."/>
            <person name="Powell A.J."/>
            <person name="Barry K."/>
            <person name="Miller A.N."/>
            <person name="Grigoriev I.V."/>
            <person name="Debuchy R."/>
            <person name="Gladieux P."/>
            <person name="Hiltunen Thoren M."/>
            <person name="Johannesson H."/>
        </authorList>
    </citation>
    <scope>NUCLEOTIDE SEQUENCE</scope>
    <source>
        <strain evidence="2">FGSC 1904</strain>
    </source>
</reference>